<evidence type="ECO:0000256" key="5">
    <source>
        <dbReference type="ARBA" id="ARBA00022475"/>
    </source>
</evidence>
<dbReference type="PANTHER" id="PTHR30024:SF47">
    <property type="entry name" value="TAURINE-BINDING PERIPLASMIC PROTEIN"/>
    <property type="match status" value="1"/>
</dbReference>
<dbReference type="SUPFAM" id="SSF53850">
    <property type="entry name" value="Periplasmic binding protein-like II"/>
    <property type="match status" value="1"/>
</dbReference>
<comment type="subcellular location">
    <subcellularLocation>
        <location evidence="2">Cell inner membrane</location>
    </subcellularLocation>
    <subcellularLocation>
        <location evidence="1">Periplasm</location>
    </subcellularLocation>
</comment>
<reference evidence="11" key="1">
    <citation type="journal article" date="2019" name="Int. J. Syst. Evol. Microbiol.">
        <title>The Global Catalogue of Microorganisms (GCM) 10K type strain sequencing project: providing services to taxonomists for standard genome sequencing and annotation.</title>
        <authorList>
            <consortium name="The Broad Institute Genomics Platform"/>
            <consortium name="The Broad Institute Genome Sequencing Center for Infectious Disease"/>
            <person name="Wu L."/>
            <person name="Ma J."/>
        </authorList>
    </citation>
    <scope>NUCLEOTIDE SEQUENCE [LARGE SCALE GENOMIC DNA]</scope>
    <source>
        <strain evidence="11">JCM 17939</strain>
    </source>
</reference>
<dbReference type="NCBIfam" id="TIGR01728">
    <property type="entry name" value="SsuA_fam"/>
    <property type="match status" value="1"/>
</dbReference>
<evidence type="ECO:0000256" key="7">
    <source>
        <dbReference type="ARBA" id="ARBA00022729"/>
    </source>
</evidence>
<dbReference type="CDD" id="cd13553">
    <property type="entry name" value="PBP2_NrtA_CpmA_like"/>
    <property type="match status" value="1"/>
</dbReference>
<dbReference type="PROSITE" id="PS51257">
    <property type="entry name" value="PROKAR_LIPOPROTEIN"/>
    <property type="match status" value="1"/>
</dbReference>
<dbReference type="Pfam" id="PF13379">
    <property type="entry name" value="NMT1_2"/>
    <property type="match status" value="1"/>
</dbReference>
<dbReference type="RefSeq" id="WP_345434359.1">
    <property type="nucleotide sequence ID" value="NZ_BAABHK010000009.1"/>
</dbReference>
<dbReference type="EMBL" id="BAABHK010000009">
    <property type="protein sequence ID" value="GAA4631106.1"/>
    <property type="molecule type" value="Genomic_DNA"/>
</dbReference>
<evidence type="ECO:0000256" key="6">
    <source>
        <dbReference type="ARBA" id="ARBA00022519"/>
    </source>
</evidence>
<keyword evidence="4" id="KW-0813">Transport</keyword>
<comment type="caution">
    <text evidence="10">The sequence shown here is derived from an EMBL/GenBank/DDBJ whole genome shotgun (WGS) entry which is preliminary data.</text>
</comment>
<name>A0ABP8UIZ3_9ACTN</name>
<organism evidence="10 11">
    <name type="scientific">Actinoallomurus vinaceus</name>
    <dbReference type="NCBI Taxonomy" id="1080074"/>
    <lineage>
        <taxon>Bacteria</taxon>
        <taxon>Bacillati</taxon>
        <taxon>Actinomycetota</taxon>
        <taxon>Actinomycetes</taxon>
        <taxon>Streptosporangiales</taxon>
        <taxon>Thermomonosporaceae</taxon>
        <taxon>Actinoallomurus</taxon>
    </lineage>
</organism>
<keyword evidence="5" id="KW-1003">Cell membrane</keyword>
<evidence type="ECO:0000256" key="9">
    <source>
        <dbReference type="SAM" id="SignalP"/>
    </source>
</evidence>
<keyword evidence="7 9" id="KW-0732">Signal</keyword>
<keyword evidence="6" id="KW-0997">Cell inner membrane</keyword>
<keyword evidence="11" id="KW-1185">Reference proteome</keyword>
<gene>
    <name evidence="10" type="ORF">GCM10023196_059120</name>
</gene>
<accession>A0ABP8UIZ3</accession>
<dbReference type="Proteomes" id="UP001501442">
    <property type="component" value="Unassembled WGS sequence"/>
</dbReference>
<evidence type="ECO:0000313" key="10">
    <source>
        <dbReference type="EMBL" id="GAA4631106.1"/>
    </source>
</evidence>
<comment type="similarity">
    <text evidence="3">Belongs to the bacterial solute-binding protein SsuA/TauA family.</text>
</comment>
<sequence>MKPRFAAFALALLTGTGLLTACGGGDKASGSSSGDDTTVKLGFFPNITHATALVGVQKGIFTKYLGKAPKTVTFNAGPAATEAIFSGAVDATYVGPNPAINAFVKSHGQAIKIISGTASGGAALIVKPSIKSAADLRGKKIATPQLGNTQDVALRYWLKQQGLKTDKTGGGDVHVVPQDNSQTLQAFAQGQIDGAWVPEPYASRLVLEDKGKKLVDEASLWPGGKFVITNLIVRTQFLKEHPDLVKKLLEAQVEATDYINSDKAGAEQAANAELASLTGKPLKQAALDATFKNVTFTNDPIASSLNASAQHAEAVGLLDHVDLKGIYDLGPLNEVLKAKGKPAVSGS</sequence>
<protein>
    <submittedName>
        <fullName evidence="10">Aliphatic sulfonate ABC transporter substrate-binding protein</fullName>
    </submittedName>
</protein>
<dbReference type="InterPro" id="IPR010067">
    <property type="entry name" value="ABC_SsuA_sub-bd"/>
</dbReference>
<evidence type="ECO:0000313" key="11">
    <source>
        <dbReference type="Proteomes" id="UP001501442"/>
    </source>
</evidence>
<evidence type="ECO:0000256" key="8">
    <source>
        <dbReference type="ARBA" id="ARBA00023136"/>
    </source>
</evidence>
<evidence type="ECO:0000256" key="4">
    <source>
        <dbReference type="ARBA" id="ARBA00022448"/>
    </source>
</evidence>
<keyword evidence="8" id="KW-0472">Membrane</keyword>
<proteinExistence type="inferred from homology"/>
<dbReference type="InterPro" id="IPR044527">
    <property type="entry name" value="NrtA/CpmA_ABC-bd_dom"/>
</dbReference>
<dbReference type="Gene3D" id="3.40.190.10">
    <property type="entry name" value="Periplasmic binding protein-like II"/>
    <property type="match status" value="2"/>
</dbReference>
<feature type="chain" id="PRO_5047162380" evidence="9">
    <location>
        <begin position="22"/>
        <end position="347"/>
    </location>
</feature>
<evidence type="ECO:0000256" key="3">
    <source>
        <dbReference type="ARBA" id="ARBA00010742"/>
    </source>
</evidence>
<evidence type="ECO:0000256" key="2">
    <source>
        <dbReference type="ARBA" id="ARBA00004533"/>
    </source>
</evidence>
<feature type="signal peptide" evidence="9">
    <location>
        <begin position="1"/>
        <end position="21"/>
    </location>
</feature>
<evidence type="ECO:0000256" key="1">
    <source>
        <dbReference type="ARBA" id="ARBA00004418"/>
    </source>
</evidence>
<dbReference type="PANTHER" id="PTHR30024">
    <property type="entry name" value="ALIPHATIC SULFONATES-BINDING PROTEIN-RELATED"/>
    <property type="match status" value="1"/>
</dbReference>